<organism evidence="1 2">
    <name type="scientific">Argiope bruennichi</name>
    <name type="common">Wasp spider</name>
    <name type="synonym">Aranea bruennichi</name>
    <dbReference type="NCBI Taxonomy" id="94029"/>
    <lineage>
        <taxon>Eukaryota</taxon>
        <taxon>Metazoa</taxon>
        <taxon>Ecdysozoa</taxon>
        <taxon>Arthropoda</taxon>
        <taxon>Chelicerata</taxon>
        <taxon>Arachnida</taxon>
        <taxon>Araneae</taxon>
        <taxon>Araneomorphae</taxon>
        <taxon>Entelegynae</taxon>
        <taxon>Araneoidea</taxon>
        <taxon>Araneidae</taxon>
        <taxon>Argiope</taxon>
    </lineage>
</organism>
<proteinExistence type="predicted"/>
<sequence length="229" mass="25940">MGFLQGCNTSKCHDLELRREMENIGYVPTTEEQLNKLCPPALKAVQCATETIQGCVGRPLTELSTSDNKTVAGFAHGVVSTGNLIIDICTPGTDFRDSYLANVVCFKELVTDPEATIKCHQQGMNVYNSYKQSRDALSNEITDEDEERESCMVTAYRLACFASKLHDKCGENARKTFVDTLKKFQYLKWSDCTEAHIHNLKTEFLESLQLEEQRKNIFSSVFESKKRRK</sequence>
<reference evidence="1" key="1">
    <citation type="journal article" date="2020" name="bioRxiv">
        <title>Chromosome-level reference genome of the European wasp spider Argiope bruennichi: a resource for studies on range expansion and evolutionary adaptation.</title>
        <authorList>
            <person name="Sheffer M.M."/>
            <person name="Hoppe A."/>
            <person name="Krehenwinkel H."/>
            <person name="Uhl G."/>
            <person name="Kuss A.W."/>
            <person name="Jensen L."/>
            <person name="Jensen C."/>
            <person name="Gillespie R.G."/>
            <person name="Hoff K.J."/>
            <person name="Prost S."/>
        </authorList>
    </citation>
    <scope>NUCLEOTIDE SEQUENCE</scope>
</reference>
<evidence type="ECO:0000313" key="1">
    <source>
        <dbReference type="EMBL" id="KAF8773486.1"/>
    </source>
</evidence>
<keyword evidence="2" id="KW-1185">Reference proteome</keyword>
<gene>
    <name evidence="1" type="ORF">HNY73_016145</name>
</gene>
<comment type="caution">
    <text evidence="1">The sequence shown here is derived from an EMBL/GenBank/DDBJ whole genome shotgun (WGS) entry which is preliminary data.</text>
</comment>
<reference evidence="1" key="2">
    <citation type="submission" date="2020-06" db="EMBL/GenBank/DDBJ databases">
        <authorList>
            <person name="Sheffer M."/>
        </authorList>
    </citation>
    <scope>NUCLEOTIDE SEQUENCE</scope>
</reference>
<protein>
    <submittedName>
        <fullName evidence="1">Uncharacterized protein</fullName>
    </submittedName>
</protein>
<evidence type="ECO:0000313" key="2">
    <source>
        <dbReference type="Proteomes" id="UP000807504"/>
    </source>
</evidence>
<name>A0A8T0ELA9_ARGBR</name>
<accession>A0A8T0ELA9</accession>
<dbReference type="EMBL" id="JABXBU010002227">
    <property type="protein sequence ID" value="KAF8773486.1"/>
    <property type="molecule type" value="Genomic_DNA"/>
</dbReference>
<dbReference type="Proteomes" id="UP000807504">
    <property type="component" value="Unassembled WGS sequence"/>
</dbReference>
<dbReference type="AlphaFoldDB" id="A0A8T0ELA9"/>